<evidence type="ECO:0000313" key="2">
    <source>
        <dbReference type="EMBL" id="MPD01209.1"/>
    </source>
</evidence>
<dbReference type="EMBL" id="VSRR010126184">
    <property type="protein sequence ID" value="MPD01209.1"/>
    <property type="molecule type" value="Genomic_DNA"/>
</dbReference>
<reference evidence="2 3" key="1">
    <citation type="submission" date="2019-05" db="EMBL/GenBank/DDBJ databases">
        <title>Another draft genome of Portunus trituberculatus and its Hox gene families provides insights of decapod evolution.</title>
        <authorList>
            <person name="Jeong J.-H."/>
            <person name="Song I."/>
            <person name="Kim S."/>
            <person name="Choi T."/>
            <person name="Kim D."/>
            <person name="Ryu S."/>
            <person name="Kim W."/>
        </authorList>
    </citation>
    <scope>NUCLEOTIDE SEQUENCE [LARGE SCALE GENOMIC DNA]</scope>
    <source>
        <tissue evidence="2">Muscle</tissue>
    </source>
</reference>
<organism evidence="2 3">
    <name type="scientific">Portunus trituberculatus</name>
    <name type="common">Swimming crab</name>
    <name type="synonym">Neptunus trituberculatus</name>
    <dbReference type="NCBI Taxonomy" id="210409"/>
    <lineage>
        <taxon>Eukaryota</taxon>
        <taxon>Metazoa</taxon>
        <taxon>Ecdysozoa</taxon>
        <taxon>Arthropoda</taxon>
        <taxon>Crustacea</taxon>
        <taxon>Multicrustacea</taxon>
        <taxon>Malacostraca</taxon>
        <taxon>Eumalacostraca</taxon>
        <taxon>Eucarida</taxon>
        <taxon>Decapoda</taxon>
        <taxon>Pleocyemata</taxon>
        <taxon>Brachyura</taxon>
        <taxon>Eubrachyura</taxon>
        <taxon>Portunoidea</taxon>
        <taxon>Portunidae</taxon>
        <taxon>Portuninae</taxon>
        <taxon>Portunus</taxon>
    </lineage>
</organism>
<proteinExistence type="predicted"/>
<protein>
    <submittedName>
        <fullName evidence="2">Uncharacterized protein</fullName>
    </submittedName>
</protein>
<keyword evidence="1" id="KW-1133">Transmembrane helix</keyword>
<sequence length="115" mass="12078">MAAWDNSHLDALHLDAPGIGGVVQRTLHGGGDRLSLAQDLSQVASTQHVAQGGGGQQAGGVAEGSGNRALVEAMVCVMGTSTYLSYVLLFYVKIRVFRLYINGSLEMLSSDLLTD</sequence>
<accession>A0A5B7K805</accession>
<keyword evidence="3" id="KW-1185">Reference proteome</keyword>
<dbReference type="Proteomes" id="UP000324222">
    <property type="component" value="Unassembled WGS sequence"/>
</dbReference>
<comment type="caution">
    <text evidence="2">The sequence shown here is derived from an EMBL/GenBank/DDBJ whole genome shotgun (WGS) entry which is preliminary data.</text>
</comment>
<evidence type="ECO:0000313" key="3">
    <source>
        <dbReference type="Proteomes" id="UP000324222"/>
    </source>
</evidence>
<keyword evidence="1" id="KW-0472">Membrane</keyword>
<name>A0A5B7K805_PORTR</name>
<gene>
    <name evidence="2" type="ORF">E2C01_096727</name>
</gene>
<feature type="transmembrane region" description="Helical" evidence="1">
    <location>
        <begin position="69"/>
        <end position="92"/>
    </location>
</feature>
<dbReference type="AlphaFoldDB" id="A0A5B7K805"/>
<keyword evidence="1" id="KW-0812">Transmembrane</keyword>
<evidence type="ECO:0000256" key="1">
    <source>
        <dbReference type="SAM" id="Phobius"/>
    </source>
</evidence>